<gene>
    <name evidence="4" type="ORF">FGF04_12495</name>
</gene>
<dbReference type="InterPro" id="IPR009081">
    <property type="entry name" value="PP-bd_ACP"/>
</dbReference>
<proteinExistence type="predicted"/>
<dbReference type="AlphaFoldDB" id="A0A5B0BBZ0"/>
<keyword evidence="5" id="KW-1185">Reference proteome</keyword>
<dbReference type="EMBL" id="VDFC01000036">
    <property type="protein sequence ID" value="KAA0939267.1"/>
    <property type="molecule type" value="Genomic_DNA"/>
</dbReference>
<dbReference type="SUPFAM" id="SSF47336">
    <property type="entry name" value="ACP-like"/>
    <property type="match status" value="1"/>
</dbReference>
<reference evidence="4 5" key="1">
    <citation type="submission" date="2019-05" db="EMBL/GenBank/DDBJ databases">
        <authorList>
            <person name="Hariharan J."/>
            <person name="Choudoir M.J."/>
            <person name="Diebold P."/>
            <person name="Panke-Buisse K."/>
            <person name="Buckley D.H."/>
        </authorList>
    </citation>
    <scope>NUCLEOTIDE SEQUENCE [LARGE SCALE GENOMIC DNA]</scope>
    <source>
        <strain evidence="4 5">SUN51</strain>
    </source>
</reference>
<evidence type="ECO:0000259" key="3">
    <source>
        <dbReference type="PROSITE" id="PS50075"/>
    </source>
</evidence>
<name>A0A5B0BBZ0_9ACTN</name>
<accession>A0A5B0BBZ0</accession>
<feature type="domain" description="Carrier" evidence="3">
    <location>
        <begin position="1"/>
        <end position="78"/>
    </location>
</feature>
<comment type="caution">
    <text evidence="4">The sequence shown here is derived from an EMBL/GenBank/DDBJ whole genome shotgun (WGS) entry which is preliminary data.</text>
</comment>
<protein>
    <submittedName>
        <fullName evidence="4">Acyl carrier protein</fullName>
    </submittedName>
</protein>
<dbReference type="PROSITE" id="PS50075">
    <property type="entry name" value="CARRIER"/>
    <property type="match status" value="1"/>
</dbReference>
<sequence length="82" mass="9175">MWDERFEEIVRRYLPFLGPEEILEEDATLRDLGLDSLGTVELLGALENAYGHRLADDALTLETFATPATLWTVLRDLSAPAA</sequence>
<dbReference type="OrthoDB" id="3395095at2"/>
<keyword evidence="2" id="KW-0597">Phosphoprotein</keyword>
<evidence type="ECO:0000313" key="4">
    <source>
        <dbReference type="EMBL" id="KAA0939267.1"/>
    </source>
</evidence>
<dbReference type="Pfam" id="PF00550">
    <property type="entry name" value="PP-binding"/>
    <property type="match status" value="1"/>
</dbReference>
<dbReference type="InterPro" id="IPR036736">
    <property type="entry name" value="ACP-like_sf"/>
</dbReference>
<evidence type="ECO:0000256" key="1">
    <source>
        <dbReference type="ARBA" id="ARBA00022450"/>
    </source>
</evidence>
<evidence type="ECO:0000256" key="2">
    <source>
        <dbReference type="ARBA" id="ARBA00022553"/>
    </source>
</evidence>
<keyword evidence="1" id="KW-0596">Phosphopantetheine</keyword>
<evidence type="ECO:0000313" key="5">
    <source>
        <dbReference type="Proteomes" id="UP000324965"/>
    </source>
</evidence>
<dbReference type="Gene3D" id="1.10.1200.10">
    <property type="entry name" value="ACP-like"/>
    <property type="match status" value="1"/>
</dbReference>
<dbReference type="Proteomes" id="UP000324965">
    <property type="component" value="Unassembled WGS sequence"/>
</dbReference>
<dbReference type="InterPro" id="IPR006162">
    <property type="entry name" value="Ppantetheine_attach_site"/>
</dbReference>
<organism evidence="4 5">
    <name type="scientific">Streptomyces apricus</name>
    <dbReference type="NCBI Taxonomy" id="1828112"/>
    <lineage>
        <taxon>Bacteria</taxon>
        <taxon>Bacillati</taxon>
        <taxon>Actinomycetota</taxon>
        <taxon>Actinomycetes</taxon>
        <taxon>Kitasatosporales</taxon>
        <taxon>Streptomycetaceae</taxon>
        <taxon>Streptomyces</taxon>
    </lineage>
</organism>
<dbReference type="PROSITE" id="PS00012">
    <property type="entry name" value="PHOSPHOPANTETHEINE"/>
    <property type="match status" value="1"/>
</dbReference>
<dbReference type="RefSeq" id="WP_149511379.1">
    <property type="nucleotide sequence ID" value="NZ_VDFC01000036.1"/>
</dbReference>